<protein>
    <submittedName>
        <fullName evidence="1 3">Uncharacterized protein</fullName>
    </submittedName>
</protein>
<dbReference type="AlphaFoldDB" id="A0A183TCU5"/>
<dbReference type="EMBL" id="UYSU01038822">
    <property type="protein sequence ID" value="VDM00679.1"/>
    <property type="molecule type" value="Genomic_DNA"/>
</dbReference>
<proteinExistence type="predicted"/>
<reference evidence="3" key="1">
    <citation type="submission" date="2016-06" db="UniProtKB">
        <authorList>
            <consortium name="WormBaseParasite"/>
        </authorList>
    </citation>
    <scope>IDENTIFICATION</scope>
</reference>
<sequence length="189" mass="20711">MSFRMAKATPASRALLCLWPAAPEEGVAGTHLLQLTLFRESGLAESSSVCLVARQFPSDKHRPPFLPVAPLDHMLINNVRALLDNTRSNRPERRMALVAWELAQYTVDIAALSETQYSELEEVGIGYTFFWSGGPNAERRDAGVSFAIQNDIVGLLSCLPQGINGLLMNLLLPLRGDNFATIISAYAPQ</sequence>
<evidence type="ECO:0000313" key="3">
    <source>
        <dbReference type="WBParaSite" id="SSLN_0001483501-mRNA-1"/>
    </source>
</evidence>
<dbReference type="Proteomes" id="UP000275846">
    <property type="component" value="Unassembled WGS sequence"/>
</dbReference>
<evidence type="ECO:0000313" key="1">
    <source>
        <dbReference type="EMBL" id="VDM00679.1"/>
    </source>
</evidence>
<reference evidence="1 2" key="2">
    <citation type="submission" date="2018-11" db="EMBL/GenBank/DDBJ databases">
        <authorList>
            <consortium name="Pathogen Informatics"/>
        </authorList>
    </citation>
    <scope>NUCLEOTIDE SEQUENCE [LARGE SCALE GENOMIC DNA]</scope>
    <source>
        <strain evidence="1 2">NST_G2</strain>
    </source>
</reference>
<name>A0A183TCU5_SCHSO</name>
<dbReference type="WBParaSite" id="SSLN_0001483501-mRNA-1">
    <property type="protein sequence ID" value="SSLN_0001483501-mRNA-1"/>
    <property type="gene ID" value="SSLN_0001483501"/>
</dbReference>
<keyword evidence="2" id="KW-1185">Reference proteome</keyword>
<evidence type="ECO:0000313" key="2">
    <source>
        <dbReference type="Proteomes" id="UP000275846"/>
    </source>
</evidence>
<organism evidence="3">
    <name type="scientific">Schistocephalus solidus</name>
    <name type="common">Tapeworm</name>
    <dbReference type="NCBI Taxonomy" id="70667"/>
    <lineage>
        <taxon>Eukaryota</taxon>
        <taxon>Metazoa</taxon>
        <taxon>Spiralia</taxon>
        <taxon>Lophotrochozoa</taxon>
        <taxon>Platyhelminthes</taxon>
        <taxon>Cestoda</taxon>
        <taxon>Eucestoda</taxon>
        <taxon>Diphyllobothriidea</taxon>
        <taxon>Diphyllobothriidae</taxon>
        <taxon>Schistocephalus</taxon>
    </lineage>
</organism>
<accession>A0A183TCU5</accession>
<gene>
    <name evidence="1" type="ORF">SSLN_LOCUS14293</name>
</gene>